<reference evidence="4 5" key="1">
    <citation type="journal article" date="2015" name="Genome Announc.">
        <title>Expanding the biotechnology potential of lactobacilli through comparative genomics of 213 strains and associated genera.</title>
        <authorList>
            <person name="Sun Z."/>
            <person name="Harris H.M."/>
            <person name="McCann A."/>
            <person name="Guo C."/>
            <person name="Argimon S."/>
            <person name="Zhang W."/>
            <person name="Yang X."/>
            <person name="Jeffery I.B."/>
            <person name="Cooney J.C."/>
            <person name="Kagawa T.F."/>
            <person name="Liu W."/>
            <person name="Song Y."/>
            <person name="Salvetti E."/>
            <person name="Wrobel A."/>
            <person name="Rasinkangas P."/>
            <person name="Parkhill J."/>
            <person name="Rea M.C."/>
            <person name="O'Sullivan O."/>
            <person name="Ritari J."/>
            <person name="Douillard F.P."/>
            <person name="Paul Ross R."/>
            <person name="Yang R."/>
            <person name="Briner A.E."/>
            <person name="Felis G.E."/>
            <person name="de Vos W.M."/>
            <person name="Barrangou R."/>
            <person name="Klaenhammer T.R."/>
            <person name="Caufield P.W."/>
            <person name="Cui Y."/>
            <person name="Zhang H."/>
            <person name="O'Toole P.W."/>
        </authorList>
    </citation>
    <scope>NUCLEOTIDE SEQUENCE [LARGE SCALE GENOMIC DNA]</scope>
    <source>
        <strain evidence="4 5">JCM 15530</strain>
    </source>
</reference>
<feature type="domain" description="HTH tetR-type" evidence="3">
    <location>
        <begin position="14"/>
        <end position="74"/>
    </location>
</feature>
<evidence type="ECO:0000313" key="5">
    <source>
        <dbReference type="Proteomes" id="UP000050911"/>
    </source>
</evidence>
<name>A0A0R1HY20_9LACO</name>
<dbReference type="Proteomes" id="UP000050911">
    <property type="component" value="Unassembled WGS sequence"/>
</dbReference>
<dbReference type="GO" id="GO:0003677">
    <property type="term" value="F:DNA binding"/>
    <property type="evidence" value="ECO:0007669"/>
    <property type="project" value="UniProtKB-UniRule"/>
</dbReference>
<sequence length="192" mass="22582">MKYDLTKKPTRGAQRTLQAFSDTMYQLIGKKAFEDISVNEICQLSNFPRATFYNYFDDKYDLLNYCWYLIVNGLRGEKHRAIRATSDLKLYLDRLYELFDSHRELLQHIVLHNPVDSALFTNFNAYLRKTLREIFTNDLTHYDDRIPLSMLVTHFSNTVMMMLVAMFLQEDPISLNQAHEYLGILLGYVGKA</sequence>
<dbReference type="STRING" id="1302272.FC96_GL001605"/>
<evidence type="ECO:0000256" key="1">
    <source>
        <dbReference type="ARBA" id="ARBA00023125"/>
    </source>
</evidence>
<accession>A0A0R1HY20</accession>
<organism evidence="4 5">
    <name type="scientific">Secundilactobacillus kimchicus JCM 15530</name>
    <dbReference type="NCBI Taxonomy" id="1302272"/>
    <lineage>
        <taxon>Bacteria</taxon>
        <taxon>Bacillati</taxon>
        <taxon>Bacillota</taxon>
        <taxon>Bacilli</taxon>
        <taxon>Lactobacillales</taxon>
        <taxon>Lactobacillaceae</taxon>
        <taxon>Secundilactobacillus</taxon>
    </lineage>
</organism>
<comment type="caution">
    <text evidence="4">The sequence shown here is derived from an EMBL/GenBank/DDBJ whole genome shotgun (WGS) entry which is preliminary data.</text>
</comment>
<dbReference type="InterPro" id="IPR009057">
    <property type="entry name" value="Homeodomain-like_sf"/>
</dbReference>
<dbReference type="PANTHER" id="PTHR43479">
    <property type="entry name" value="ACREF/ENVCD OPERON REPRESSOR-RELATED"/>
    <property type="match status" value="1"/>
</dbReference>
<dbReference type="InterPro" id="IPR050624">
    <property type="entry name" value="HTH-type_Tx_Regulator"/>
</dbReference>
<feature type="DNA-binding region" description="H-T-H motif" evidence="2">
    <location>
        <begin position="37"/>
        <end position="56"/>
    </location>
</feature>
<evidence type="ECO:0000256" key="2">
    <source>
        <dbReference type="PROSITE-ProRule" id="PRU00335"/>
    </source>
</evidence>
<protein>
    <recommendedName>
        <fullName evidence="3">HTH tetR-type domain-containing protein</fullName>
    </recommendedName>
</protein>
<keyword evidence="1 2" id="KW-0238">DNA-binding</keyword>
<dbReference type="InterPro" id="IPR001647">
    <property type="entry name" value="HTH_TetR"/>
</dbReference>
<proteinExistence type="predicted"/>
<dbReference type="Gene3D" id="1.10.357.10">
    <property type="entry name" value="Tetracycline Repressor, domain 2"/>
    <property type="match status" value="1"/>
</dbReference>
<dbReference type="PROSITE" id="PS50977">
    <property type="entry name" value="HTH_TETR_2"/>
    <property type="match status" value="1"/>
</dbReference>
<dbReference type="RefSeq" id="WP_056942313.1">
    <property type="nucleotide sequence ID" value="NZ_AZCX01000003.1"/>
</dbReference>
<dbReference type="AlphaFoldDB" id="A0A0R1HY20"/>
<dbReference type="PANTHER" id="PTHR43479:SF7">
    <property type="entry name" value="TETR-FAMILY TRANSCRIPTIONAL REGULATOR"/>
    <property type="match status" value="1"/>
</dbReference>
<keyword evidence="5" id="KW-1185">Reference proteome</keyword>
<dbReference type="EMBL" id="AZCX01000003">
    <property type="protein sequence ID" value="KRK48497.1"/>
    <property type="molecule type" value="Genomic_DNA"/>
</dbReference>
<dbReference type="SUPFAM" id="SSF46689">
    <property type="entry name" value="Homeodomain-like"/>
    <property type="match status" value="1"/>
</dbReference>
<dbReference type="PATRIC" id="fig|1302272.5.peg.1621"/>
<gene>
    <name evidence="4" type="ORF">FC96_GL001605</name>
</gene>
<evidence type="ECO:0000313" key="4">
    <source>
        <dbReference type="EMBL" id="KRK48497.1"/>
    </source>
</evidence>
<dbReference type="Pfam" id="PF00440">
    <property type="entry name" value="TetR_N"/>
    <property type="match status" value="1"/>
</dbReference>
<evidence type="ECO:0000259" key="3">
    <source>
        <dbReference type="PROSITE" id="PS50977"/>
    </source>
</evidence>
<dbReference type="OrthoDB" id="9810250at2"/>